<dbReference type="AlphaFoldDB" id="A0A382Z6W9"/>
<dbReference type="Pfam" id="PF04069">
    <property type="entry name" value="OpuAC"/>
    <property type="match status" value="1"/>
</dbReference>
<proteinExistence type="predicted"/>
<dbReference type="EMBL" id="UINC01181246">
    <property type="protein sequence ID" value="SVD90845.1"/>
    <property type="molecule type" value="Genomic_DNA"/>
</dbReference>
<feature type="domain" description="ABC-type glycine betaine transport system substrate-binding" evidence="1">
    <location>
        <begin position="25"/>
        <end position="82"/>
    </location>
</feature>
<reference evidence="2" key="1">
    <citation type="submission" date="2018-05" db="EMBL/GenBank/DDBJ databases">
        <authorList>
            <person name="Lanie J.A."/>
            <person name="Ng W.-L."/>
            <person name="Kazmierczak K.M."/>
            <person name="Andrzejewski T.M."/>
            <person name="Davidsen T.M."/>
            <person name="Wayne K.J."/>
            <person name="Tettelin H."/>
            <person name="Glass J.I."/>
            <person name="Rusch D."/>
            <person name="Podicherti R."/>
            <person name="Tsui H.-C.T."/>
            <person name="Winkler M.E."/>
        </authorList>
    </citation>
    <scope>NUCLEOTIDE SEQUENCE</scope>
</reference>
<name>A0A382Z6W9_9ZZZZ</name>
<dbReference type="SUPFAM" id="SSF53850">
    <property type="entry name" value="Periplasmic binding protein-like II"/>
    <property type="match status" value="1"/>
</dbReference>
<organism evidence="2">
    <name type="scientific">marine metagenome</name>
    <dbReference type="NCBI Taxonomy" id="408172"/>
    <lineage>
        <taxon>unclassified sequences</taxon>
        <taxon>metagenomes</taxon>
        <taxon>ecological metagenomes</taxon>
    </lineage>
</organism>
<accession>A0A382Z6W9</accession>
<dbReference type="Gene3D" id="3.40.190.10">
    <property type="entry name" value="Periplasmic binding protein-like II"/>
    <property type="match status" value="1"/>
</dbReference>
<dbReference type="GO" id="GO:0022857">
    <property type="term" value="F:transmembrane transporter activity"/>
    <property type="evidence" value="ECO:0007669"/>
    <property type="project" value="InterPro"/>
</dbReference>
<evidence type="ECO:0000313" key="2">
    <source>
        <dbReference type="EMBL" id="SVD90845.1"/>
    </source>
</evidence>
<evidence type="ECO:0000259" key="1">
    <source>
        <dbReference type="Pfam" id="PF04069"/>
    </source>
</evidence>
<dbReference type="GO" id="GO:0043190">
    <property type="term" value="C:ATP-binding cassette (ABC) transporter complex"/>
    <property type="evidence" value="ECO:0007669"/>
    <property type="project" value="InterPro"/>
</dbReference>
<feature type="non-terminal residue" evidence="2">
    <location>
        <position position="1"/>
    </location>
</feature>
<sequence length="93" mass="10546">DLLEIDLPDHTTDCYPGGTEFACGFPYDDVAKLAWPGLKDEFPKAYHFLYNFTITNEQQNEMVLAMTDGGKTSEEAARDWVNANKSVWSPWIP</sequence>
<gene>
    <name evidence="2" type="ORF">METZ01_LOCUS443699</name>
</gene>
<dbReference type="InterPro" id="IPR007210">
    <property type="entry name" value="ABC_Gly_betaine_transp_sub-bd"/>
</dbReference>
<protein>
    <recommendedName>
        <fullName evidence="1">ABC-type glycine betaine transport system substrate-binding domain-containing protein</fullName>
    </recommendedName>
</protein>